<dbReference type="InterPro" id="IPR025558">
    <property type="entry name" value="DUF4283"/>
</dbReference>
<evidence type="ECO:0000313" key="3">
    <source>
        <dbReference type="EMBL" id="KAK5835657.1"/>
    </source>
</evidence>
<sequence length="468" mass="51842">MNDVESLSDVRTSVGDDSLTDCTTKKVCFKDGSDDSVTNMLVDSSPANGVSWKDKLLHEATSNTFDGDANLDLEFVDGDIRRSNLNGIPAIDFSERINKILIKGMELTVVVKLLGRNIGYGALLNRITSLWKPAQPFRLMDVANGYYLVRFQCRVDYDAVLTQGPWIVFGHYLTVQPWTVDFDLSRPFPYSVLAWIRFPGLSGFLYQKKILEEIGSLIGRVVKFDIKTNNRERGQFARMAVFVDLRKPLTSQVLVNGRLQRVEFEALLEVCFSCGKYRHPINLCPSSLAGTNSHDGEGNHKDPLNNESALTKTGDALPTVGDPFGPWMVVEHKSRRKQDKIWEPSKELGTVRFSKEDFLKKLKGKETELGSGQVAEDNLSESLWGHVGNFEPRLTSMLIKDSSTGQKLGVGACASPRAVDQAFGSVRPSSALGHTHKDSSRAPSSLEPNPGSGHSHRESGLSLECFEK</sequence>
<dbReference type="EMBL" id="JARKNE010000004">
    <property type="protein sequence ID" value="KAK5835657.1"/>
    <property type="molecule type" value="Genomic_DNA"/>
</dbReference>
<organism evidence="3 4">
    <name type="scientific">Gossypium arboreum</name>
    <name type="common">Tree cotton</name>
    <name type="synonym">Gossypium nanking</name>
    <dbReference type="NCBI Taxonomy" id="29729"/>
    <lineage>
        <taxon>Eukaryota</taxon>
        <taxon>Viridiplantae</taxon>
        <taxon>Streptophyta</taxon>
        <taxon>Embryophyta</taxon>
        <taxon>Tracheophyta</taxon>
        <taxon>Spermatophyta</taxon>
        <taxon>Magnoliopsida</taxon>
        <taxon>eudicotyledons</taxon>
        <taxon>Gunneridae</taxon>
        <taxon>Pentapetalae</taxon>
        <taxon>rosids</taxon>
        <taxon>malvids</taxon>
        <taxon>Malvales</taxon>
        <taxon>Malvaceae</taxon>
        <taxon>Malvoideae</taxon>
        <taxon>Gossypium</taxon>
    </lineage>
</organism>
<gene>
    <name evidence="3" type="ORF">PVK06_011351</name>
</gene>
<feature type="region of interest" description="Disordered" evidence="1">
    <location>
        <begin position="427"/>
        <end position="468"/>
    </location>
</feature>
<dbReference type="InterPro" id="IPR040256">
    <property type="entry name" value="At4g02000-like"/>
</dbReference>
<feature type="domain" description="DUF4283" evidence="2">
    <location>
        <begin position="106"/>
        <end position="184"/>
    </location>
</feature>
<accession>A0ABR0Q9I4</accession>
<reference evidence="3 4" key="1">
    <citation type="submission" date="2023-03" db="EMBL/GenBank/DDBJ databases">
        <title>WGS of Gossypium arboreum.</title>
        <authorList>
            <person name="Yu D."/>
        </authorList>
    </citation>
    <scope>NUCLEOTIDE SEQUENCE [LARGE SCALE GENOMIC DNA]</scope>
    <source>
        <tissue evidence="3">Leaf</tissue>
    </source>
</reference>
<evidence type="ECO:0000259" key="2">
    <source>
        <dbReference type="Pfam" id="PF14111"/>
    </source>
</evidence>
<comment type="caution">
    <text evidence="3">The sequence shown here is derived from an EMBL/GenBank/DDBJ whole genome shotgun (WGS) entry which is preliminary data.</text>
</comment>
<protein>
    <recommendedName>
        <fullName evidence="2">DUF4283 domain-containing protein</fullName>
    </recommendedName>
</protein>
<dbReference type="Pfam" id="PF14111">
    <property type="entry name" value="DUF4283"/>
    <property type="match status" value="1"/>
</dbReference>
<feature type="region of interest" description="Disordered" evidence="1">
    <location>
        <begin position="294"/>
        <end position="316"/>
    </location>
</feature>
<dbReference type="PANTHER" id="PTHR31286:SF173">
    <property type="entry name" value="DUF4283 DOMAIN-CONTAINING PROTEIN"/>
    <property type="match status" value="1"/>
</dbReference>
<evidence type="ECO:0000256" key="1">
    <source>
        <dbReference type="SAM" id="MobiDB-lite"/>
    </source>
</evidence>
<name>A0ABR0Q9I4_GOSAR</name>
<feature type="compositionally biased region" description="Basic and acidic residues" evidence="1">
    <location>
        <begin position="294"/>
        <end position="304"/>
    </location>
</feature>
<evidence type="ECO:0000313" key="4">
    <source>
        <dbReference type="Proteomes" id="UP001358586"/>
    </source>
</evidence>
<proteinExistence type="predicted"/>
<keyword evidence="4" id="KW-1185">Reference proteome</keyword>
<dbReference type="PANTHER" id="PTHR31286">
    <property type="entry name" value="GLYCINE-RICH CELL WALL STRUCTURAL PROTEIN 1.8-LIKE"/>
    <property type="match status" value="1"/>
</dbReference>
<dbReference type="Proteomes" id="UP001358586">
    <property type="component" value="Chromosome 4"/>
</dbReference>
<feature type="compositionally biased region" description="Basic and acidic residues" evidence="1">
    <location>
        <begin position="455"/>
        <end position="468"/>
    </location>
</feature>